<dbReference type="PANTHER" id="PTHR24559">
    <property type="entry name" value="TRANSPOSON TY3-I GAG-POL POLYPROTEIN"/>
    <property type="match status" value="1"/>
</dbReference>
<dbReference type="EMBL" id="SMMG02000002">
    <property type="protein sequence ID" value="KAA3484383.1"/>
    <property type="molecule type" value="Genomic_DNA"/>
</dbReference>
<keyword evidence="2" id="KW-1185">Reference proteome</keyword>
<accession>A0A5B6WSG7</accession>
<gene>
    <name evidence="1" type="ORF">EPI10_006468</name>
</gene>
<dbReference type="PANTHER" id="PTHR24559:SF444">
    <property type="entry name" value="REVERSE TRANSCRIPTASE DOMAIN-CONTAINING PROTEIN"/>
    <property type="match status" value="1"/>
</dbReference>
<proteinExistence type="predicted"/>
<name>A0A5B6WSG7_9ROSI</name>
<dbReference type="Proteomes" id="UP000325315">
    <property type="component" value="Unassembled WGS sequence"/>
</dbReference>
<protein>
    <submittedName>
        <fullName evidence="1">GDSL esterase/lipase family</fullName>
    </submittedName>
</protein>
<dbReference type="OrthoDB" id="1701144at2759"/>
<sequence>MAKRVRANFGRVSIVNEFPDVFPEELQMIPLNKYVELFIDMALGTAPISMTIKNKYMLPKIEDLFDQLNGAKVFSKIDMQFGYYQVKIKRDDIQKIAFCTRYGHYEFFGNAFWKDVKFHWTEKCQHSFDELKKALNEAPVASQVELGANVVVDALSRKTVMTLATLRRVKVEDQVPSGKLCSLEILEYKWDIITMNFFSRLLIGPSMRNVVWVIADRLTKSAHFMVV</sequence>
<evidence type="ECO:0000313" key="1">
    <source>
        <dbReference type="EMBL" id="KAA3484383.1"/>
    </source>
</evidence>
<dbReference type="Gene3D" id="3.10.10.10">
    <property type="entry name" value="HIV Type 1 Reverse Transcriptase, subunit A, domain 1"/>
    <property type="match status" value="1"/>
</dbReference>
<dbReference type="AlphaFoldDB" id="A0A5B6WSG7"/>
<evidence type="ECO:0000313" key="2">
    <source>
        <dbReference type="Proteomes" id="UP000325315"/>
    </source>
</evidence>
<comment type="caution">
    <text evidence="1">The sequence shown here is derived from an EMBL/GenBank/DDBJ whole genome shotgun (WGS) entry which is preliminary data.</text>
</comment>
<dbReference type="InterPro" id="IPR053134">
    <property type="entry name" value="RNA-dir_DNA_polymerase"/>
</dbReference>
<dbReference type="InterPro" id="IPR043502">
    <property type="entry name" value="DNA/RNA_pol_sf"/>
</dbReference>
<organism evidence="1 2">
    <name type="scientific">Gossypium australe</name>
    <dbReference type="NCBI Taxonomy" id="47621"/>
    <lineage>
        <taxon>Eukaryota</taxon>
        <taxon>Viridiplantae</taxon>
        <taxon>Streptophyta</taxon>
        <taxon>Embryophyta</taxon>
        <taxon>Tracheophyta</taxon>
        <taxon>Spermatophyta</taxon>
        <taxon>Magnoliopsida</taxon>
        <taxon>eudicotyledons</taxon>
        <taxon>Gunneridae</taxon>
        <taxon>Pentapetalae</taxon>
        <taxon>rosids</taxon>
        <taxon>malvids</taxon>
        <taxon>Malvales</taxon>
        <taxon>Malvaceae</taxon>
        <taxon>Malvoideae</taxon>
        <taxon>Gossypium</taxon>
    </lineage>
</organism>
<reference evidence="2" key="1">
    <citation type="journal article" date="2019" name="Plant Biotechnol. J.">
        <title>Genome sequencing of the Australian wild diploid species Gossypium australe highlights disease resistance and delayed gland morphogenesis.</title>
        <authorList>
            <person name="Cai Y."/>
            <person name="Cai X."/>
            <person name="Wang Q."/>
            <person name="Wang P."/>
            <person name="Zhang Y."/>
            <person name="Cai C."/>
            <person name="Xu Y."/>
            <person name="Wang K."/>
            <person name="Zhou Z."/>
            <person name="Wang C."/>
            <person name="Geng S."/>
            <person name="Li B."/>
            <person name="Dong Q."/>
            <person name="Hou Y."/>
            <person name="Wang H."/>
            <person name="Ai P."/>
            <person name="Liu Z."/>
            <person name="Yi F."/>
            <person name="Sun M."/>
            <person name="An G."/>
            <person name="Cheng J."/>
            <person name="Zhang Y."/>
            <person name="Shi Q."/>
            <person name="Xie Y."/>
            <person name="Shi X."/>
            <person name="Chang Y."/>
            <person name="Huang F."/>
            <person name="Chen Y."/>
            <person name="Hong S."/>
            <person name="Mi L."/>
            <person name="Sun Q."/>
            <person name="Zhang L."/>
            <person name="Zhou B."/>
            <person name="Peng R."/>
            <person name="Zhang X."/>
            <person name="Liu F."/>
        </authorList>
    </citation>
    <scope>NUCLEOTIDE SEQUENCE [LARGE SCALE GENOMIC DNA]</scope>
    <source>
        <strain evidence="2">cv. PA1801</strain>
    </source>
</reference>
<dbReference type="SUPFAM" id="SSF56672">
    <property type="entry name" value="DNA/RNA polymerases"/>
    <property type="match status" value="1"/>
</dbReference>
<dbReference type="InterPro" id="IPR043128">
    <property type="entry name" value="Rev_trsase/Diguanyl_cyclase"/>
</dbReference>
<dbReference type="Gene3D" id="3.30.70.270">
    <property type="match status" value="1"/>
</dbReference>